<dbReference type="Pfam" id="PF13439">
    <property type="entry name" value="Glyco_transf_4"/>
    <property type="match status" value="1"/>
</dbReference>
<dbReference type="PANTHER" id="PTHR46401:SF2">
    <property type="entry name" value="GLYCOSYLTRANSFERASE WBBK-RELATED"/>
    <property type="match status" value="1"/>
</dbReference>
<dbReference type="EMBL" id="JAROCB010000004">
    <property type="protein sequence ID" value="MDN4598384.1"/>
    <property type="molecule type" value="Genomic_DNA"/>
</dbReference>
<dbReference type="PANTHER" id="PTHR46401">
    <property type="entry name" value="GLYCOSYLTRANSFERASE WBBK-RELATED"/>
    <property type="match status" value="1"/>
</dbReference>
<proteinExistence type="predicted"/>
<dbReference type="Proteomes" id="UP001174210">
    <property type="component" value="Unassembled WGS sequence"/>
</dbReference>
<dbReference type="Pfam" id="PF00534">
    <property type="entry name" value="Glycos_transf_1"/>
    <property type="match status" value="1"/>
</dbReference>
<organism evidence="5 6">
    <name type="scientific">Leifsonia virtsii</name>
    <dbReference type="NCBI Taxonomy" id="3035915"/>
    <lineage>
        <taxon>Bacteria</taxon>
        <taxon>Bacillati</taxon>
        <taxon>Actinomycetota</taxon>
        <taxon>Actinomycetes</taxon>
        <taxon>Micrococcales</taxon>
        <taxon>Microbacteriaceae</taxon>
        <taxon>Leifsonia</taxon>
    </lineage>
</organism>
<reference evidence="5" key="1">
    <citation type="submission" date="2023-03" db="EMBL/GenBank/DDBJ databases">
        <title>MT1 and MT2 Draft Genomes of Novel Species.</title>
        <authorList>
            <person name="Venkateswaran K."/>
        </authorList>
    </citation>
    <scope>NUCLEOTIDE SEQUENCE</scope>
    <source>
        <strain evidence="5">F6_8S_P_1A</strain>
    </source>
</reference>
<accession>A0ABT8IZY9</accession>
<evidence type="ECO:0000256" key="1">
    <source>
        <dbReference type="ARBA" id="ARBA00022676"/>
    </source>
</evidence>
<evidence type="ECO:0000313" key="6">
    <source>
        <dbReference type="Proteomes" id="UP001174210"/>
    </source>
</evidence>
<dbReference type="RefSeq" id="WP_301219729.1">
    <property type="nucleotide sequence ID" value="NZ_JAROCB010000004.1"/>
</dbReference>
<feature type="domain" description="Glycosyl transferase family 1" evidence="3">
    <location>
        <begin position="194"/>
        <end position="355"/>
    </location>
</feature>
<comment type="caution">
    <text evidence="5">The sequence shown here is derived from an EMBL/GenBank/DDBJ whole genome shotgun (WGS) entry which is preliminary data.</text>
</comment>
<dbReference type="InterPro" id="IPR001296">
    <property type="entry name" value="Glyco_trans_1"/>
</dbReference>
<dbReference type="SUPFAM" id="SSF53756">
    <property type="entry name" value="UDP-Glycosyltransferase/glycogen phosphorylase"/>
    <property type="match status" value="1"/>
</dbReference>
<evidence type="ECO:0000313" key="5">
    <source>
        <dbReference type="EMBL" id="MDN4598384.1"/>
    </source>
</evidence>
<protein>
    <submittedName>
        <fullName evidence="5">Glycosyltransferase family 1 protein</fullName>
    </submittedName>
</protein>
<keyword evidence="2" id="KW-0808">Transferase</keyword>
<feature type="domain" description="Glycosyltransferase subfamily 4-like N-terminal" evidence="4">
    <location>
        <begin position="16"/>
        <end position="174"/>
    </location>
</feature>
<sequence>MITLRVVVDELVSDEPGGARRYTEELTRQLIATAPRGCEVEGVLSSVSDEQLEHVRRRLPGIATLTRLPLARRELSLAWQSGLSVGGAPGMLHAPTLLAPLRRHDRLEHQQIAVTIHDTLAWTHPESLGTGTTLWTKTMAKRARKHADAVVVPTHAVADRLAEFIDFGDRIRVIGGAPATTLRLPADADERAERLGLPERYAFTLGTVEPRKGLAPLIRAMARPEAQEIPLLIAGPDRVGERSATGVAAAAGLPEDRVLPLGRLEDADLAVALARATLFVYPSLAEGFGLPIVEAFKFGLPVIHSDDPALIEVAAGAGIAVQRPETADDDAGYTERLAAAIGRVLTDDELRSRLGVLASDRAKAFSWRDSAERVWQLHADL</sequence>
<dbReference type="Gene3D" id="3.40.50.2000">
    <property type="entry name" value="Glycogen Phosphorylase B"/>
    <property type="match status" value="2"/>
</dbReference>
<dbReference type="CDD" id="cd03809">
    <property type="entry name" value="GT4_MtfB-like"/>
    <property type="match status" value="1"/>
</dbReference>
<keyword evidence="1" id="KW-0328">Glycosyltransferase</keyword>
<keyword evidence="6" id="KW-1185">Reference proteome</keyword>
<evidence type="ECO:0000256" key="2">
    <source>
        <dbReference type="ARBA" id="ARBA00022679"/>
    </source>
</evidence>
<name>A0ABT8IZY9_9MICO</name>
<gene>
    <name evidence="5" type="ORF">P5G59_14625</name>
</gene>
<evidence type="ECO:0000259" key="4">
    <source>
        <dbReference type="Pfam" id="PF13439"/>
    </source>
</evidence>
<evidence type="ECO:0000259" key="3">
    <source>
        <dbReference type="Pfam" id="PF00534"/>
    </source>
</evidence>
<dbReference type="InterPro" id="IPR028098">
    <property type="entry name" value="Glyco_trans_4-like_N"/>
</dbReference>